<dbReference type="EMBL" id="UINC01006836">
    <property type="protein sequence ID" value="SVA29928.1"/>
    <property type="molecule type" value="Genomic_DNA"/>
</dbReference>
<dbReference type="InterPro" id="IPR035903">
    <property type="entry name" value="HesB-like_dom_sf"/>
</dbReference>
<evidence type="ECO:0000313" key="3">
    <source>
        <dbReference type="EMBL" id="SVA29928.1"/>
    </source>
</evidence>
<dbReference type="InterPro" id="IPR016092">
    <property type="entry name" value="ATAP"/>
</dbReference>
<dbReference type="InterPro" id="IPR050322">
    <property type="entry name" value="Fe-S_cluster_asmbl/transfer"/>
</dbReference>
<dbReference type="GO" id="GO:0016226">
    <property type="term" value="P:iron-sulfur cluster assembly"/>
    <property type="evidence" value="ECO:0007669"/>
    <property type="project" value="InterPro"/>
</dbReference>
<dbReference type="AlphaFoldDB" id="A0A381UQL8"/>
<dbReference type="Pfam" id="PF01521">
    <property type="entry name" value="Fe-S_biosyn"/>
    <property type="match status" value="1"/>
</dbReference>
<sequence>MAILTLTDSAKQKIKELCTENSKYAVRLGIKGGGCAGFSYDWGFANQDEIETNDELIQVDGGNLLIDSGSIMFLLGSELSYVKEVFGSQFNITSPKVKSSCGCGESVTFDMDKVTVDV</sequence>
<name>A0A381UQL8_9ZZZZ</name>
<comment type="similarity">
    <text evidence="1">Belongs to the HesB/IscA family.</text>
</comment>
<feature type="domain" description="Core" evidence="2">
    <location>
        <begin position="4"/>
        <end position="105"/>
    </location>
</feature>
<dbReference type="InterPro" id="IPR000361">
    <property type="entry name" value="ATAP_core_dom"/>
</dbReference>
<reference evidence="3" key="1">
    <citation type="submission" date="2018-05" db="EMBL/GenBank/DDBJ databases">
        <authorList>
            <person name="Lanie J.A."/>
            <person name="Ng W.-L."/>
            <person name="Kazmierczak K.M."/>
            <person name="Andrzejewski T.M."/>
            <person name="Davidsen T.M."/>
            <person name="Wayne K.J."/>
            <person name="Tettelin H."/>
            <person name="Glass J.I."/>
            <person name="Rusch D."/>
            <person name="Podicherti R."/>
            <person name="Tsui H.-C.T."/>
            <person name="Winkler M.E."/>
        </authorList>
    </citation>
    <scope>NUCLEOTIDE SEQUENCE</scope>
</reference>
<evidence type="ECO:0000256" key="1">
    <source>
        <dbReference type="ARBA" id="ARBA00006718"/>
    </source>
</evidence>
<protein>
    <recommendedName>
        <fullName evidence="2">Core domain-containing protein</fullName>
    </recommendedName>
</protein>
<gene>
    <name evidence="3" type="ORF">METZ01_LOCUS82782</name>
</gene>
<dbReference type="PANTHER" id="PTHR10072:SF41">
    <property type="entry name" value="IRON-SULFUR CLUSTER ASSEMBLY 1 HOMOLOG, MITOCHONDRIAL"/>
    <property type="match status" value="1"/>
</dbReference>
<dbReference type="NCBIfam" id="TIGR00049">
    <property type="entry name" value="iron-sulfur cluster assembly accessory protein"/>
    <property type="match status" value="1"/>
</dbReference>
<dbReference type="SUPFAM" id="SSF89360">
    <property type="entry name" value="HesB-like domain"/>
    <property type="match status" value="1"/>
</dbReference>
<organism evidence="3">
    <name type="scientific">marine metagenome</name>
    <dbReference type="NCBI Taxonomy" id="408172"/>
    <lineage>
        <taxon>unclassified sequences</taxon>
        <taxon>metagenomes</taxon>
        <taxon>ecological metagenomes</taxon>
    </lineage>
</organism>
<dbReference type="GO" id="GO:0005737">
    <property type="term" value="C:cytoplasm"/>
    <property type="evidence" value="ECO:0007669"/>
    <property type="project" value="TreeGrafter"/>
</dbReference>
<dbReference type="GO" id="GO:0051537">
    <property type="term" value="F:2 iron, 2 sulfur cluster binding"/>
    <property type="evidence" value="ECO:0007669"/>
    <property type="project" value="TreeGrafter"/>
</dbReference>
<evidence type="ECO:0000259" key="2">
    <source>
        <dbReference type="Pfam" id="PF01521"/>
    </source>
</evidence>
<proteinExistence type="inferred from homology"/>
<dbReference type="PANTHER" id="PTHR10072">
    <property type="entry name" value="IRON-SULFUR CLUSTER ASSEMBLY PROTEIN"/>
    <property type="match status" value="1"/>
</dbReference>
<dbReference type="Gene3D" id="2.60.300.12">
    <property type="entry name" value="HesB-like domain"/>
    <property type="match status" value="1"/>
</dbReference>
<accession>A0A381UQL8</accession>